<dbReference type="EMBL" id="DF236976">
    <property type="protein sequence ID" value="GAQ79272.1"/>
    <property type="molecule type" value="Genomic_DNA"/>
</dbReference>
<feature type="region of interest" description="Disordered" evidence="2">
    <location>
        <begin position="540"/>
        <end position="568"/>
    </location>
</feature>
<feature type="compositionally biased region" description="Basic and acidic residues" evidence="2">
    <location>
        <begin position="1082"/>
        <end position="1095"/>
    </location>
</feature>
<feature type="compositionally biased region" description="Basic residues" evidence="2">
    <location>
        <begin position="278"/>
        <end position="296"/>
    </location>
</feature>
<feature type="region of interest" description="Disordered" evidence="2">
    <location>
        <begin position="735"/>
        <end position="755"/>
    </location>
</feature>
<keyword evidence="4" id="KW-1185">Reference proteome</keyword>
<feature type="region of interest" description="Disordered" evidence="2">
    <location>
        <begin position="631"/>
        <end position="705"/>
    </location>
</feature>
<feature type="compositionally biased region" description="Gly residues" evidence="2">
    <location>
        <begin position="640"/>
        <end position="651"/>
    </location>
</feature>
<accession>A0A1Y1HNG3</accession>
<dbReference type="AlphaFoldDB" id="A0A1Y1HNG3"/>
<feature type="compositionally biased region" description="Basic residues" evidence="2">
    <location>
        <begin position="15"/>
        <end position="27"/>
    </location>
</feature>
<dbReference type="PANTHER" id="PTHR45623">
    <property type="entry name" value="CHROMODOMAIN-HELICASE-DNA-BINDING PROTEIN 3-RELATED-RELATED"/>
    <property type="match status" value="1"/>
</dbReference>
<organism evidence="3 4">
    <name type="scientific">Klebsormidium nitens</name>
    <name type="common">Green alga</name>
    <name type="synonym">Ulothrix nitens</name>
    <dbReference type="NCBI Taxonomy" id="105231"/>
    <lineage>
        <taxon>Eukaryota</taxon>
        <taxon>Viridiplantae</taxon>
        <taxon>Streptophyta</taxon>
        <taxon>Klebsormidiophyceae</taxon>
        <taxon>Klebsormidiales</taxon>
        <taxon>Klebsormidiaceae</taxon>
        <taxon>Klebsormidium</taxon>
    </lineage>
</organism>
<feature type="compositionally biased region" description="Basic and acidic residues" evidence="2">
    <location>
        <begin position="1050"/>
        <end position="1059"/>
    </location>
</feature>
<feature type="region of interest" description="Disordered" evidence="2">
    <location>
        <begin position="1035"/>
        <end position="1148"/>
    </location>
</feature>
<feature type="compositionally biased region" description="Basic and acidic residues" evidence="2">
    <location>
        <begin position="1126"/>
        <end position="1135"/>
    </location>
</feature>
<reference evidence="3 4" key="1">
    <citation type="journal article" date="2014" name="Nat. Commun.">
        <title>Klebsormidium flaccidum genome reveals primary factors for plant terrestrial adaptation.</title>
        <authorList>
            <person name="Hori K."/>
            <person name="Maruyama F."/>
            <person name="Fujisawa T."/>
            <person name="Togashi T."/>
            <person name="Yamamoto N."/>
            <person name="Seo M."/>
            <person name="Sato S."/>
            <person name="Yamada T."/>
            <person name="Mori H."/>
            <person name="Tajima N."/>
            <person name="Moriyama T."/>
            <person name="Ikeuchi M."/>
            <person name="Watanabe M."/>
            <person name="Wada H."/>
            <person name="Kobayashi K."/>
            <person name="Saito M."/>
            <person name="Masuda T."/>
            <person name="Sasaki-Sekimoto Y."/>
            <person name="Mashiguchi K."/>
            <person name="Awai K."/>
            <person name="Shimojima M."/>
            <person name="Masuda S."/>
            <person name="Iwai M."/>
            <person name="Nobusawa T."/>
            <person name="Narise T."/>
            <person name="Kondo S."/>
            <person name="Saito H."/>
            <person name="Sato R."/>
            <person name="Murakawa M."/>
            <person name="Ihara Y."/>
            <person name="Oshima-Yamada Y."/>
            <person name="Ohtaka K."/>
            <person name="Satoh M."/>
            <person name="Sonobe K."/>
            <person name="Ishii M."/>
            <person name="Ohtani R."/>
            <person name="Kanamori-Sato M."/>
            <person name="Honoki R."/>
            <person name="Miyazaki D."/>
            <person name="Mochizuki H."/>
            <person name="Umetsu J."/>
            <person name="Higashi K."/>
            <person name="Shibata D."/>
            <person name="Kamiya Y."/>
            <person name="Sato N."/>
            <person name="Nakamura Y."/>
            <person name="Tabata S."/>
            <person name="Ida S."/>
            <person name="Kurokawa K."/>
            <person name="Ohta H."/>
        </authorList>
    </citation>
    <scope>NUCLEOTIDE SEQUENCE [LARGE SCALE GENOMIC DNA]</scope>
    <source>
        <strain evidence="3 4">NIES-2285</strain>
    </source>
</reference>
<sequence>MTGAKKSAFAGQGKGWRKGVKGIGVKKKPSDGDEPVRTKKRKVKRPQNGDGEATARVKMEQAGLEGTGEEGILEGARSGGSETETDSAGEKVPPQRKPRKPFQPGPPLGSNLEVSTIPSDLESEGSEDDLDERTPEGQAAARRRGFREMGDLYGDECLAFCGELLALQKQWRQDFEAPAPGYVVPLTEFLFDEAREAPGSAPPSSEPPPFVALFKKLHAPKLSSGPKRLWQKSEDGNLFMRGQSGNIVIRRKKLKEKRRRQSSEGEEDVTENAEGVLVRRRKTRKDKGVAKTHGKYVKPGDEGQEGQTVLFLTPEEEDLAKMRRMIQNELAASVETGPIDAPRSQAPWTDPEREAFKRSLFLFGLGRLEKVQSHMRQCHKKSRQLLGDVTDAAYQLLEQCLAHIEGSDATLTQKRMQDLLKRRAHGDDVETGPEVAARVGVFAKLPTNAKSWVRRLQLLDGLDHALHVCGSKATQKDAFKIILLIAEDGTKPATWWTRNADIALMVGVYRHGYANYDAVRVDPEFAEAFAPALEAEGAAEPVRRKRRRKKQAEGEGEEGDQEDADGEGVVAESFIESLVEGDLAAGGSAEVEIPIGGVVEPSRLAPGLEVKLVGSGGSGEKRPLIDLDLNAPAEDVSPRGGDGAGVSGGGSAEKSEKGSPPEKSGPGEDGEGGAKKKAGKKRRKSGEEEGEEDGDEKEGVGGWPASVPLTLRLKRLITHLARGLKKPVGIHLQKEEGPAAPAAGKAGKRPAWSKKEKQDLVRALTAFGLPETPDGQPDWAQLLQSAGLPKKAESSALACFEELLAEATSVLRDNKAMRKRQRKPIKHMCTCTCSHCKQKRLESLPGPQQKARRKDEHGGELGPPVLINVIAAKKLLDRLETLEILRKALALIPGDWTSKELGFYRTADLPRWWQAGLHDREFSLGVIKHGIGNWAAIGGDPSLAFPQPEDFKNEDEQDEGAAPEGGAESAPAEKGDDVRVTSGAGEEGGGEEEGTAGDNVGGHKEGSAEPPGGGWAFPGSKVLLRRLKYNTQILKRSVARHQKKTLPASEADHRPDPGKAPKRQGQESAVDGARKPTKRRRSNDDEQGAHPKDDPQPSTVGESESMLGGGGNPLDQALAASVETEAAGHDRKPEGESGEDNMMVDAAV</sequence>
<keyword evidence="1" id="KW-0539">Nucleus</keyword>
<feature type="compositionally biased region" description="Basic and acidic residues" evidence="2">
    <location>
        <begin position="28"/>
        <end position="37"/>
    </location>
</feature>
<feature type="region of interest" description="Disordered" evidence="2">
    <location>
        <begin position="1"/>
        <end position="142"/>
    </location>
</feature>
<dbReference type="Proteomes" id="UP000054558">
    <property type="component" value="Unassembled WGS sequence"/>
</dbReference>
<feature type="region of interest" description="Disordered" evidence="2">
    <location>
        <begin position="942"/>
        <end position="1019"/>
    </location>
</feature>
<evidence type="ECO:0000313" key="3">
    <source>
        <dbReference type="EMBL" id="GAQ79272.1"/>
    </source>
</evidence>
<feature type="compositionally biased region" description="Acidic residues" evidence="2">
    <location>
        <begin position="952"/>
        <end position="961"/>
    </location>
</feature>
<feature type="compositionally biased region" description="Acidic residues" evidence="2">
    <location>
        <begin position="554"/>
        <end position="566"/>
    </location>
</feature>
<dbReference type="STRING" id="105231.A0A1Y1HNG3"/>
<evidence type="ECO:0000256" key="2">
    <source>
        <dbReference type="SAM" id="MobiDB-lite"/>
    </source>
</evidence>
<feature type="compositionally biased region" description="Basic residues" evidence="2">
    <location>
        <begin position="675"/>
        <end position="684"/>
    </location>
</feature>
<dbReference type="Gene3D" id="1.10.10.60">
    <property type="entry name" value="Homeodomain-like"/>
    <property type="match status" value="2"/>
</dbReference>
<gene>
    <name evidence="3" type="ORF">KFL_000270310</name>
</gene>
<proteinExistence type="predicted"/>
<feature type="compositionally biased region" description="Acidic residues" evidence="2">
    <location>
        <begin position="121"/>
        <end position="131"/>
    </location>
</feature>
<protein>
    <submittedName>
        <fullName evidence="3">Uncharacterized protein</fullName>
    </submittedName>
</protein>
<evidence type="ECO:0000256" key="1">
    <source>
        <dbReference type="ARBA" id="ARBA00023242"/>
    </source>
</evidence>
<name>A0A1Y1HNG3_KLENI</name>
<evidence type="ECO:0000313" key="4">
    <source>
        <dbReference type="Proteomes" id="UP000054558"/>
    </source>
</evidence>
<dbReference type="OrthoDB" id="1914786at2759"/>
<feature type="region of interest" description="Disordered" evidence="2">
    <location>
        <begin position="252"/>
        <end position="302"/>
    </location>
</feature>